<evidence type="ECO:0008006" key="4">
    <source>
        <dbReference type="Google" id="ProtNLM"/>
    </source>
</evidence>
<dbReference type="PANTHER" id="PTHR46401:SF2">
    <property type="entry name" value="GLYCOSYLTRANSFERASE WBBK-RELATED"/>
    <property type="match status" value="1"/>
</dbReference>
<dbReference type="Proteomes" id="UP000515808">
    <property type="component" value="Chromosome"/>
</dbReference>
<accession>A0A7G9LAX6</accession>
<dbReference type="PANTHER" id="PTHR46401">
    <property type="entry name" value="GLYCOSYLTRANSFERASE WBBK-RELATED"/>
    <property type="match status" value="1"/>
</dbReference>
<dbReference type="EMBL" id="CP060695">
    <property type="protein sequence ID" value="QNM85775.1"/>
    <property type="molecule type" value="Genomic_DNA"/>
</dbReference>
<sequence>MEKLSVKKFRYMNNFCTYPYVKNDNPFLKLMLNHLQDFGWTQKSIKFRTLHLLKFRNEVSVLWFHWPNSLWRNKIIILKYLSVLRFIYHVLLAKFLGYKLVWSVHNVMPHGEQDSTLEFFIRKFITKNFHLLIGHANNTYKALEEKKLIPQEYVLAVHGHYENEYDQKNLKITRKALNISEEKYVILIKSGGKNFDSSLKFAKTFDSIELKNIQLLVLGNKISDNVNVTFIPGFVKDEDLSSYISISDYVALPYEEITTSGAYFLAITLEKPVIAKNLPFFREHGGDKSCLIFDDSEDLKEKLIKLEEGHFCFEKSNIIEVKNKYTWKNASKQISESFNKLLLNS</sequence>
<dbReference type="Gene3D" id="3.40.50.2000">
    <property type="entry name" value="Glycogen Phosphorylase B"/>
    <property type="match status" value="1"/>
</dbReference>
<dbReference type="KEGG" id="ppec:H9W90_01250"/>
<keyword evidence="3" id="KW-1185">Reference proteome</keyword>
<dbReference type="SUPFAM" id="SSF53756">
    <property type="entry name" value="UDP-Glycosyltransferase/glycogen phosphorylase"/>
    <property type="match status" value="1"/>
</dbReference>
<evidence type="ECO:0000313" key="3">
    <source>
        <dbReference type="Proteomes" id="UP000515808"/>
    </source>
</evidence>
<gene>
    <name evidence="2" type="ORF">H9W90_01250</name>
</gene>
<evidence type="ECO:0000313" key="2">
    <source>
        <dbReference type="EMBL" id="QNM85775.1"/>
    </source>
</evidence>
<dbReference type="RefSeq" id="WP_187482677.1">
    <property type="nucleotide sequence ID" value="NZ_CP060695.1"/>
</dbReference>
<keyword evidence="1" id="KW-0808">Transferase</keyword>
<dbReference type="GO" id="GO:0016757">
    <property type="term" value="F:glycosyltransferase activity"/>
    <property type="evidence" value="ECO:0007669"/>
    <property type="project" value="TreeGrafter"/>
</dbReference>
<dbReference type="GO" id="GO:0009103">
    <property type="term" value="P:lipopolysaccharide biosynthetic process"/>
    <property type="evidence" value="ECO:0007669"/>
    <property type="project" value="TreeGrafter"/>
</dbReference>
<proteinExistence type="predicted"/>
<evidence type="ECO:0000256" key="1">
    <source>
        <dbReference type="ARBA" id="ARBA00022679"/>
    </source>
</evidence>
<dbReference type="AlphaFoldDB" id="A0A7G9LAX6"/>
<reference evidence="2 3" key="1">
    <citation type="submission" date="2020-08" db="EMBL/GenBank/DDBJ databases">
        <title>Polaribacter sp. L12M9 isolated from gut of the Korean scallop.</title>
        <authorList>
            <person name="Jeong Y.S."/>
        </authorList>
    </citation>
    <scope>NUCLEOTIDE SEQUENCE [LARGE SCALE GENOMIC DNA]</scope>
    <source>
        <strain evidence="2 3">L12M9</strain>
    </source>
</reference>
<name>A0A7G9LAX6_9FLAO</name>
<protein>
    <recommendedName>
        <fullName evidence="4">Glycosyl transferase family 1 domain-containing protein</fullName>
    </recommendedName>
</protein>
<organism evidence="2 3">
    <name type="scientific">Polaribacter pectinis</name>
    <dbReference type="NCBI Taxonomy" id="2738844"/>
    <lineage>
        <taxon>Bacteria</taxon>
        <taxon>Pseudomonadati</taxon>
        <taxon>Bacteroidota</taxon>
        <taxon>Flavobacteriia</taxon>
        <taxon>Flavobacteriales</taxon>
        <taxon>Flavobacteriaceae</taxon>
    </lineage>
</organism>